<evidence type="ECO:0000259" key="6">
    <source>
        <dbReference type="PROSITE" id="PS50103"/>
    </source>
</evidence>
<feature type="compositionally biased region" description="Acidic residues" evidence="5">
    <location>
        <begin position="167"/>
        <end position="179"/>
    </location>
</feature>
<evidence type="ECO:0000313" key="7">
    <source>
        <dbReference type="EMBL" id="TRM59252.1"/>
    </source>
</evidence>
<organism evidence="7 8">
    <name type="scientific">Schizophyllum amplum</name>
    <dbReference type="NCBI Taxonomy" id="97359"/>
    <lineage>
        <taxon>Eukaryota</taxon>
        <taxon>Fungi</taxon>
        <taxon>Dikarya</taxon>
        <taxon>Basidiomycota</taxon>
        <taxon>Agaricomycotina</taxon>
        <taxon>Agaricomycetes</taxon>
        <taxon>Agaricomycetidae</taxon>
        <taxon>Agaricales</taxon>
        <taxon>Schizophyllaceae</taxon>
        <taxon>Schizophyllum</taxon>
    </lineage>
</organism>
<reference evidence="7 8" key="1">
    <citation type="journal article" date="2019" name="New Phytol.">
        <title>Comparative genomics reveals unique wood-decay strategies and fruiting body development in the Schizophyllaceae.</title>
        <authorList>
            <person name="Almasi E."/>
            <person name="Sahu N."/>
            <person name="Krizsan K."/>
            <person name="Balint B."/>
            <person name="Kovacs G.M."/>
            <person name="Kiss B."/>
            <person name="Cseklye J."/>
            <person name="Drula E."/>
            <person name="Henrissat B."/>
            <person name="Nagy I."/>
            <person name="Chovatia M."/>
            <person name="Adam C."/>
            <person name="LaButti K."/>
            <person name="Lipzen A."/>
            <person name="Riley R."/>
            <person name="Grigoriev I.V."/>
            <person name="Nagy L.G."/>
        </authorList>
    </citation>
    <scope>NUCLEOTIDE SEQUENCE [LARGE SCALE GENOMIC DNA]</scope>
    <source>
        <strain evidence="7 8">NL-1724</strain>
    </source>
</reference>
<keyword evidence="2 4" id="KW-0863">Zinc-finger</keyword>
<protein>
    <recommendedName>
        <fullName evidence="6">C3H1-type domain-containing protein</fullName>
    </recommendedName>
</protein>
<dbReference type="Proteomes" id="UP000320762">
    <property type="component" value="Unassembled WGS sequence"/>
</dbReference>
<feature type="compositionally biased region" description="Basic residues" evidence="5">
    <location>
        <begin position="697"/>
        <end position="706"/>
    </location>
</feature>
<comment type="caution">
    <text evidence="7">The sequence shown here is derived from an EMBL/GenBank/DDBJ whole genome shotgun (WGS) entry which is preliminary data.</text>
</comment>
<dbReference type="SMART" id="SM00356">
    <property type="entry name" value="ZnF_C3H1"/>
    <property type="match status" value="1"/>
</dbReference>
<dbReference type="InterPro" id="IPR000571">
    <property type="entry name" value="Znf_CCCH"/>
</dbReference>
<feature type="compositionally biased region" description="Basic and acidic residues" evidence="5">
    <location>
        <begin position="195"/>
        <end position="211"/>
    </location>
</feature>
<evidence type="ECO:0000256" key="4">
    <source>
        <dbReference type="PROSITE-ProRule" id="PRU00723"/>
    </source>
</evidence>
<name>A0A550C367_9AGAR</name>
<evidence type="ECO:0000313" key="8">
    <source>
        <dbReference type="Proteomes" id="UP000320762"/>
    </source>
</evidence>
<accession>A0A550C367</accession>
<dbReference type="OrthoDB" id="47330at2759"/>
<dbReference type="EMBL" id="VDMD01000029">
    <property type="protein sequence ID" value="TRM59252.1"/>
    <property type="molecule type" value="Genomic_DNA"/>
</dbReference>
<dbReference type="PROSITE" id="PS50103">
    <property type="entry name" value="ZF_C3H1"/>
    <property type="match status" value="1"/>
</dbReference>
<keyword evidence="3 4" id="KW-0862">Zinc</keyword>
<evidence type="ECO:0000256" key="2">
    <source>
        <dbReference type="ARBA" id="ARBA00022771"/>
    </source>
</evidence>
<feature type="compositionally biased region" description="Low complexity" evidence="5">
    <location>
        <begin position="142"/>
        <end position="155"/>
    </location>
</feature>
<dbReference type="AlphaFoldDB" id="A0A550C367"/>
<feature type="region of interest" description="Disordered" evidence="5">
    <location>
        <begin position="1"/>
        <end position="21"/>
    </location>
</feature>
<evidence type="ECO:0000256" key="1">
    <source>
        <dbReference type="ARBA" id="ARBA00022723"/>
    </source>
</evidence>
<dbReference type="Gene3D" id="2.30.30.1190">
    <property type="match status" value="1"/>
</dbReference>
<keyword evidence="1 4" id="KW-0479">Metal-binding</keyword>
<feature type="compositionally biased region" description="Low complexity" evidence="5">
    <location>
        <begin position="180"/>
        <end position="189"/>
    </location>
</feature>
<dbReference type="STRING" id="97359.A0A550C367"/>
<gene>
    <name evidence="7" type="ORF">BD626DRAFT_157419</name>
</gene>
<dbReference type="InterPro" id="IPR036855">
    <property type="entry name" value="Znf_CCCH_sf"/>
</dbReference>
<feature type="zinc finger region" description="C3H1-type" evidence="4">
    <location>
        <begin position="83"/>
        <end position="110"/>
    </location>
</feature>
<proteinExistence type="predicted"/>
<feature type="region of interest" description="Disordered" evidence="5">
    <location>
        <begin position="682"/>
        <end position="706"/>
    </location>
</feature>
<feature type="domain" description="C3H1-type" evidence="6">
    <location>
        <begin position="83"/>
        <end position="110"/>
    </location>
</feature>
<sequence>MPEDVTQGAERDRRLPEAWEEDAAMSKRARVGGGITASRLNKPNSSFFSFSNLGRRFRHSSTSTGTWSIGQCIAMTATEAPWRVKSRPCPFYQQGKCLFADSCNFLHNVQIKVPGGPTAIHASPATEALQRTPEGPAVIVDSPRSMRSPPRSPRMNSLLQALKGVISEDEEEDDSEDSGSEPAASSAEDVGMEEPAEREAHDAPNEQDRRASQPPSAAHQDDYNDSQEVTARQSIPVALHEDREQSPEYEEDSSHSTNSAPTPDILSPVDLSHLRLSGLDQFVHAKGNNSFDSGYAENWQSPQRFALSPPRSPSVVSTFGLLSSPFGSPSERVFGSPRAHMFGNIPSSPLATGANAFSHDENEQEDSDVARLDLEDLDSPQDYTASIASSNMTLEAATDVTEDYSFDAGEGSGVTDLWDAYGQPTAMYASSDAGADALAEEQEEDVVDAYGQPTPLLPGPGDVQEAFDDADDANSSFGSIAANRISFSEADAQSTFHGPPPPQGLPPADDYTEDELSVPQTWNESPRELATPVFNLPSDLSEHDIVTDYEQMSPEQRHGDESSSDFTADLSAYEATELSASGAAGMVTDDTAELAYLASPTMRPGDNDTLQNLYDHYSVASSSSSPETGVGEVRDLDEMTEAPSSPNGHYADAFEERHDVFEEQPDAFDGRPETFVERKITSEHRAHTFDGGQRITSTRRRPGTQT</sequence>
<feature type="region of interest" description="Disordered" evidence="5">
    <location>
        <begin position="124"/>
        <end position="269"/>
    </location>
</feature>
<dbReference type="GO" id="GO:0008270">
    <property type="term" value="F:zinc ion binding"/>
    <property type="evidence" value="ECO:0007669"/>
    <property type="project" value="UniProtKB-KW"/>
</dbReference>
<evidence type="ECO:0000256" key="5">
    <source>
        <dbReference type="SAM" id="MobiDB-lite"/>
    </source>
</evidence>
<keyword evidence="8" id="KW-1185">Reference proteome</keyword>
<dbReference type="SUPFAM" id="SSF90229">
    <property type="entry name" value="CCCH zinc finger"/>
    <property type="match status" value="1"/>
</dbReference>
<evidence type="ECO:0000256" key="3">
    <source>
        <dbReference type="ARBA" id="ARBA00022833"/>
    </source>
</evidence>
<feature type="region of interest" description="Disordered" evidence="5">
    <location>
        <begin position="488"/>
        <end position="570"/>
    </location>
</feature>